<dbReference type="AlphaFoldDB" id="A0A914Y4L3"/>
<sequence length="281" mass="32659">MFRTETKSIISVSYKPIIKLQFRDSLQPPIPVSILDYIIENTNHEVLAKLYKTCKYFFVKKLILFCHQLHVCKSSPQTFVKNSCVTPFLTLLKHPFIEKFCCQILIFHDSENRNYLSASLSKICFCSLKCLQIGGQDLTMEEFLMVIDGGKLRQVNLENVQIFKCNGNIMFVEEIVELLPTVVALALRHNFAQMFTERTAQTLASLNRSTKFESFELDQIPGDFAIFFLEKFIKNNMAPKARIKIRLNPNANLNLELRFFCNAVVYKWRPVYEAPQINFEE</sequence>
<dbReference type="Proteomes" id="UP000887577">
    <property type="component" value="Unplaced"/>
</dbReference>
<dbReference type="WBParaSite" id="PSU_v2.g14380.t1">
    <property type="protein sequence ID" value="PSU_v2.g14380.t1"/>
    <property type="gene ID" value="PSU_v2.g14380"/>
</dbReference>
<organism evidence="1 2">
    <name type="scientific">Panagrolaimus superbus</name>
    <dbReference type="NCBI Taxonomy" id="310955"/>
    <lineage>
        <taxon>Eukaryota</taxon>
        <taxon>Metazoa</taxon>
        <taxon>Ecdysozoa</taxon>
        <taxon>Nematoda</taxon>
        <taxon>Chromadorea</taxon>
        <taxon>Rhabditida</taxon>
        <taxon>Tylenchina</taxon>
        <taxon>Panagrolaimomorpha</taxon>
        <taxon>Panagrolaimoidea</taxon>
        <taxon>Panagrolaimidae</taxon>
        <taxon>Panagrolaimus</taxon>
    </lineage>
</organism>
<name>A0A914Y4L3_9BILA</name>
<evidence type="ECO:0000313" key="2">
    <source>
        <dbReference type="WBParaSite" id="PSU_v2.g14380.t1"/>
    </source>
</evidence>
<protein>
    <submittedName>
        <fullName evidence="2">F-box domain-containing protein</fullName>
    </submittedName>
</protein>
<keyword evidence="1" id="KW-1185">Reference proteome</keyword>
<proteinExistence type="predicted"/>
<evidence type="ECO:0000313" key="1">
    <source>
        <dbReference type="Proteomes" id="UP000887577"/>
    </source>
</evidence>
<accession>A0A914Y4L3</accession>
<reference evidence="2" key="1">
    <citation type="submission" date="2022-11" db="UniProtKB">
        <authorList>
            <consortium name="WormBaseParasite"/>
        </authorList>
    </citation>
    <scope>IDENTIFICATION</scope>
</reference>